<feature type="transmembrane region" description="Helical" evidence="1">
    <location>
        <begin position="101"/>
        <end position="117"/>
    </location>
</feature>
<feature type="transmembrane region" description="Helical" evidence="1">
    <location>
        <begin position="169"/>
        <end position="191"/>
    </location>
</feature>
<dbReference type="Proteomes" id="UP000724874">
    <property type="component" value="Unassembled WGS sequence"/>
</dbReference>
<dbReference type="OrthoDB" id="61370at2759"/>
<protein>
    <submittedName>
        <fullName evidence="3">Uncharacterized protein</fullName>
    </submittedName>
</protein>
<evidence type="ECO:0000256" key="2">
    <source>
        <dbReference type="SAM" id="SignalP"/>
    </source>
</evidence>
<keyword evidence="2" id="KW-0732">Signal</keyword>
<reference evidence="3" key="1">
    <citation type="submission" date="2020-11" db="EMBL/GenBank/DDBJ databases">
        <authorList>
            <consortium name="DOE Joint Genome Institute"/>
            <person name="Ahrendt S."/>
            <person name="Riley R."/>
            <person name="Andreopoulos W."/>
            <person name="LaButti K."/>
            <person name="Pangilinan J."/>
            <person name="Ruiz-duenas F.J."/>
            <person name="Barrasa J.M."/>
            <person name="Sanchez-Garcia M."/>
            <person name="Camarero S."/>
            <person name="Miyauchi S."/>
            <person name="Serrano A."/>
            <person name="Linde D."/>
            <person name="Babiker R."/>
            <person name="Drula E."/>
            <person name="Ayuso-Fernandez I."/>
            <person name="Pacheco R."/>
            <person name="Padilla G."/>
            <person name="Ferreira P."/>
            <person name="Barriuso J."/>
            <person name="Kellner H."/>
            <person name="Castanera R."/>
            <person name="Alfaro M."/>
            <person name="Ramirez L."/>
            <person name="Pisabarro A.G."/>
            <person name="Kuo A."/>
            <person name="Tritt A."/>
            <person name="Lipzen A."/>
            <person name="He G."/>
            <person name="Yan M."/>
            <person name="Ng V."/>
            <person name="Cullen D."/>
            <person name="Martin F."/>
            <person name="Rosso M.-N."/>
            <person name="Henrissat B."/>
            <person name="Hibbett D."/>
            <person name="Martinez A.T."/>
            <person name="Grigoriev I.V."/>
        </authorList>
    </citation>
    <scope>NUCLEOTIDE SEQUENCE</scope>
    <source>
        <strain evidence="3">AH 44721</strain>
    </source>
</reference>
<feature type="signal peptide" evidence="2">
    <location>
        <begin position="1"/>
        <end position="24"/>
    </location>
</feature>
<name>A0A9P5NWE4_GYMJU</name>
<feature type="non-terminal residue" evidence="3">
    <location>
        <position position="211"/>
    </location>
</feature>
<accession>A0A9P5NWE4</accession>
<keyword evidence="1" id="KW-0472">Membrane</keyword>
<dbReference type="AlphaFoldDB" id="A0A9P5NWE4"/>
<dbReference type="Gene3D" id="1.20.140.150">
    <property type="match status" value="1"/>
</dbReference>
<evidence type="ECO:0000313" key="4">
    <source>
        <dbReference type="Proteomes" id="UP000724874"/>
    </source>
</evidence>
<feature type="chain" id="PRO_5040184890" evidence="2">
    <location>
        <begin position="25"/>
        <end position="211"/>
    </location>
</feature>
<sequence length="211" mass="23261">MRKTSYFVTFCFVVVILTLNVLSARSPEWLIVHYHNILYTEHIVSYGLVERCELTISEVPGKIAYRNRKCRNFPASVTDGCQKDNKAFCAAWTSAGYLDQMAIGFAAISLAAIAFGVSTHSRRRRIWRAVAGLLLLQAVCQISTFAIVADSYRNARYPAFEHAVPGAAFVLHTVAWVLSILASIAVVVVGVSAKAGHRWAAGNRAYQPIQP</sequence>
<organism evidence="3 4">
    <name type="scientific">Gymnopilus junonius</name>
    <name type="common">Spectacular rustgill mushroom</name>
    <name type="synonym">Gymnopilus spectabilis subsp. junonius</name>
    <dbReference type="NCBI Taxonomy" id="109634"/>
    <lineage>
        <taxon>Eukaryota</taxon>
        <taxon>Fungi</taxon>
        <taxon>Dikarya</taxon>
        <taxon>Basidiomycota</taxon>
        <taxon>Agaricomycotina</taxon>
        <taxon>Agaricomycetes</taxon>
        <taxon>Agaricomycetidae</taxon>
        <taxon>Agaricales</taxon>
        <taxon>Agaricineae</taxon>
        <taxon>Hymenogastraceae</taxon>
        <taxon>Gymnopilus</taxon>
    </lineage>
</organism>
<keyword evidence="1" id="KW-1133">Transmembrane helix</keyword>
<keyword evidence="4" id="KW-1185">Reference proteome</keyword>
<evidence type="ECO:0000313" key="3">
    <source>
        <dbReference type="EMBL" id="KAF8906544.1"/>
    </source>
</evidence>
<evidence type="ECO:0000256" key="1">
    <source>
        <dbReference type="SAM" id="Phobius"/>
    </source>
</evidence>
<keyword evidence="1" id="KW-0812">Transmembrane</keyword>
<comment type="caution">
    <text evidence="3">The sequence shown here is derived from an EMBL/GenBank/DDBJ whole genome shotgun (WGS) entry which is preliminary data.</text>
</comment>
<feature type="transmembrane region" description="Helical" evidence="1">
    <location>
        <begin position="129"/>
        <end position="149"/>
    </location>
</feature>
<dbReference type="EMBL" id="JADNYJ010000018">
    <property type="protein sequence ID" value="KAF8906544.1"/>
    <property type="molecule type" value="Genomic_DNA"/>
</dbReference>
<gene>
    <name evidence="3" type="ORF">CPB84DRAFT_1835062</name>
</gene>
<proteinExistence type="predicted"/>